<proteinExistence type="predicted"/>
<protein>
    <submittedName>
        <fullName evidence="2">BgTH12-01404</fullName>
    </submittedName>
</protein>
<reference evidence="2" key="1">
    <citation type="submission" date="2020-10" db="EMBL/GenBank/DDBJ databases">
        <authorList>
            <person name="Muller C M."/>
        </authorList>
    </citation>
    <scope>NUCLEOTIDE SEQUENCE</scope>
    <source>
        <strain evidence="2">THUN-12</strain>
    </source>
</reference>
<comment type="caution">
    <text evidence="2">The sequence shown here is derived from an EMBL/GenBank/DDBJ whole genome shotgun (WGS) entry which is preliminary data.</text>
</comment>
<dbReference type="EMBL" id="CAJHIT010000005">
    <property type="protein sequence ID" value="CAD6501150.1"/>
    <property type="molecule type" value="Genomic_DNA"/>
</dbReference>
<sequence>MKILGAVSASAFTVLLLLGSVAQGNLLKCATGDMFYVSWIYELALKAEHRFWSPDHPLGPNGKICKAYPFTDPSAYTGTTHHHLVQVCVGIEYFILYQWYHDKWIECELLNNNPQ</sequence>
<gene>
    <name evidence="2" type="ORF">BGTH12_LOCUS2508</name>
</gene>
<dbReference type="AlphaFoldDB" id="A0A9W4D4G7"/>
<evidence type="ECO:0000256" key="1">
    <source>
        <dbReference type="SAM" id="SignalP"/>
    </source>
</evidence>
<organism evidence="2 3">
    <name type="scientific">Blumeria graminis f. sp. triticale</name>
    <dbReference type="NCBI Taxonomy" id="1689686"/>
    <lineage>
        <taxon>Eukaryota</taxon>
        <taxon>Fungi</taxon>
        <taxon>Dikarya</taxon>
        <taxon>Ascomycota</taxon>
        <taxon>Pezizomycotina</taxon>
        <taxon>Leotiomycetes</taxon>
        <taxon>Erysiphales</taxon>
        <taxon>Erysiphaceae</taxon>
        <taxon>Blumeria</taxon>
    </lineage>
</organism>
<feature type="signal peptide" evidence="1">
    <location>
        <begin position="1"/>
        <end position="24"/>
    </location>
</feature>
<name>A0A9W4D4G7_BLUGR</name>
<feature type="chain" id="PRO_5040876480" evidence="1">
    <location>
        <begin position="25"/>
        <end position="115"/>
    </location>
</feature>
<keyword evidence="1" id="KW-0732">Signal</keyword>
<dbReference type="Proteomes" id="UP000683417">
    <property type="component" value="Unassembled WGS sequence"/>
</dbReference>
<accession>A0A9W4D4G7</accession>
<evidence type="ECO:0000313" key="2">
    <source>
        <dbReference type="EMBL" id="CAD6501150.1"/>
    </source>
</evidence>
<evidence type="ECO:0000313" key="3">
    <source>
        <dbReference type="Proteomes" id="UP000683417"/>
    </source>
</evidence>